<gene>
    <name evidence="5" type="ORF">SAMN02745206_02678</name>
</gene>
<dbReference type="SUPFAM" id="SSF142019">
    <property type="entry name" value="Nqo1 FMN-binding domain-like"/>
    <property type="match status" value="1"/>
</dbReference>
<evidence type="ECO:0000256" key="3">
    <source>
        <dbReference type="ARBA" id="ARBA00023014"/>
    </source>
</evidence>
<dbReference type="PANTHER" id="PTHR43034:SF2">
    <property type="entry name" value="ION-TRANSLOCATING OXIDOREDUCTASE COMPLEX SUBUNIT C"/>
    <property type="match status" value="1"/>
</dbReference>
<dbReference type="InterPro" id="IPR026902">
    <property type="entry name" value="RnfC_N"/>
</dbReference>
<dbReference type="GO" id="GO:0051539">
    <property type="term" value="F:4 iron, 4 sulfur cluster binding"/>
    <property type="evidence" value="ECO:0007669"/>
    <property type="project" value="InterPro"/>
</dbReference>
<dbReference type="Pfam" id="PF13187">
    <property type="entry name" value="Fer4_9"/>
    <property type="match status" value="1"/>
</dbReference>
<keyword evidence="3" id="KW-0411">Iron-sulfur</keyword>
<dbReference type="PANTHER" id="PTHR43034">
    <property type="entry name" value="ION-TRANSLOCATING OXIDOREDUCTASE COMPLEX SUBUNIT C"/>
    <property type="match status" value="1"/>
</dbReference>
<dbReference type="EMBL" id="FQVB01000027">
    <property type="protein sequence ID" value="SHF79591.1"/>
    <property type="molecule type" value="Genomic_DNA"/>
</dbReference>
<dbReference type="InterPro" id="IPR037225">
    <property type="entry name" value="Nuo51_FMN-bd_sf"/>
</dbReference>
<dbReference type="InterPro" id="IPR017896">
    <property type="entry name" value="4Fe4S_Fe-S-bd"/>
</dbReference>
<dbReference type="PROSITE" id="PS00198">
    <property type="entry name" value="4FE4S_FER_1"/>
    <property type="match status" value="2"/>
</dbReference>
<dbReference type="InterPro" id="IPR010208">
    <property type="entry name" value="Ion_transpt_RnfC/RsxC"/>
</dbReference>
<dbReference type="Proteomes" id="UP000184076">
    <property type="component" value="Unassembled WGS sequence"/>
</dbReference>
<evidence type="ECO:0000259" key="4">
    <source>
        <dbReference type="PROSITE" id="PS51379"/>
    </source>
</evidence>
<dbReference type="InterPro" id="IPR017900">
    <property type="entry name" value="4Fe4S_Fe_S_CS"/>
</dbReference>
<keyword evidence="1" id="KW-0479">Metal-binding</keyword>
<accession>A0A1M5EKI8</accession>
<dbReference type="GO" id="GO:0046872">
    <property type="term" value="F:metal ion binding"/>
    <property type="evidence" value="ECO:0007669"/>
    <property type="project" value="UniProtKB-KW"/>
</dbReference>
<dbReference type="SUPFAM" id="SSF46548">
    <property type="entry name" value="alpha-helical ferredoxin"/>
    <property type="match status" value="1"/>
</dbReference>
<evidence type="ECO:0000256" key="1">
    <source>
        <dbReference type="ARBA" id="ARBA00022723"/>
    </source>
</evidence>
<name>A0A1M5EKI8_9BACT</name>
<protein>
    <submittedName>
        <fullName evidence="5">Electron transport complex protein RnfC</fullName>
    </submittedName>
</protein>
<sequence length="440" mass="47526">MKLAKIHLLTASEGSPPPPDVLPVPEKIVLPLEGPWGRAEPQVSPGQMVETGQVVGRFRDSRLPFVRASVAGSVEGIRTVNTVDGRKSQAVVVRPRGDATPGMQTPAKADNPEALAEALSQAGFSETDRHPWPFPARICSPETAAKAFQLTDAPFDKPVKTLIINGLDRQPGEMIRRTVLAHLGTFVAQAVPALQALSQAEKVVLAYDRSAPPGQETLRALEDQGAECRALDNIYPSALTPILVELVTGRQVPQPASDPRLVGAAVLDVVTAWQVGRFLADGTLPLDVVVQVSAWKAGFQACYRVPVGTPLAHVLNADAAPERLSKIAVGGPLLGCAQFDREAPLQASDYVLLQESSEVHTYNYRACINCGYCVPVCPMRLLPNELGKYCEFGKFEEAEAHYLAHCIECGLCAYVCPANRPMVQLLRHGKQELVEMRKES</sequence>
<dbReference type="STRING" id="1121391.SAMN02745206_02678"/>
<dbReference type="OrthoDB" id="9767754at2"/>
<keyword evidence="6" id="KW-1185">Reference proteome</keyword>
<reference evidence="6" key="1">
    <citation type="submission" date="2016-11" db="EMBL/GenBank/DDBJ databases">
        <authorList>
            <person name="Varghese N."/>
            <person name="Submissions S."/>
        </authorList>
    </citation>
    <scope>NUCLEOTIDE SEQUENCE [LARGE SCALE GENOMIC DNA]</scope>
    <source>
        <strain evidence="6">DSM 9756</strain>
    </source>
</reference>
<dbReference type="AlphaFoldDB" id="A0A1M5EKI8"/>
<evidence type="ECO:0000256" key="2">
    <source>
        <dbReference type="ARBA" id="ARBA00023004"/>
    </source>
</evidence>
<evidence type="ECO:0000313" key="6">
    <source>
        <dbReference type="Proteomes" id="UP000184076"/>
    </source>
</evidence>
<feature type="domain" description="4Fe-4S ferredoxin-type" evidence="4">
    <location>
        <begin position="358"/>
        <end position="387"/>
    </location>
</feature>
<organism evidence="5 6">
    <name type="scientific">Desulfacinum infernum DSM 9756</name>
    <dbReference type="NCBI Taxonomy" id="1121391"/>
    <lineage>
        <taxon>Bacteria</taxon>
        <taxon>Pseudomonadati</taxon>
        <taxon>Thermodesulfobacteriota</taxon>
        <taxon>Syntrophobacteria</taxon>
        <taxon>Syntrophobacterales</taxon>
        <taxon>Syntrophobacteraceae</taxon>
        <taxon>Desulfacinum</taxon>
    </lineage>
</organism>
<dbReference type="Pfam" id="PF13375">
    <property type="entry name" value="RnfC_N"/>
    <property type="match status" value="1"/>
</dbReference>
<feature type="domain" description="4Fe-4S ferredoxin-type" evidence="4">
    <location>
        <begin position="396"/>
        <end position="426"/>
    </location>
</feature>
<keyword evidence="2" id="KW-0408">Iron</keyword>
<dbReference type="Gene3D" id="3.30.70.20">
    <property type="match status" value="1"/>
</dbReference>
<proteinExistence type="predicted"/>
<dbReference type="GO" id="GO:0016020">
    <property type="term" value="C:membrane"/>
    <property type="evidence" value="ECO:0007669"/>
    <property type="project" value="InterPro"/>
</dbReference>
<dbReference type="PROSITE" id="PS51379">
    <property type="entry name" value="4FE4S_FER_2"/>
    <property type="match status" value="2"/>
</dbReference>
<dbReference type="RefSeq" id="WP_073040296.1">
    <property type="nucleotide sequence ID" value="NZ_FQVB01000027.1"/>
</dbReference>
<dbReference type="GO" id="GO:0009055">
    <property type="term" value="F:electron transfer activity"/>
    <property type="evidence" value="ECO:0007669"/>
    <property type="project" value="InterPro"/>
</dbReference>
<evidence type="ECO:0000313" key="5">
    <source>
        <dbReference type="EMBL" id="SHF79591.1"/>
    </source>
</evidence>